<evidence type="ECO:0000313" key="3">
    <source>
        <dbReference type="Proteomes" id="UP000251714"/>
    </source>
</evidence>
<comment type="caution">
    <text evidence="2">The sequence shown here is derived from an EMBL/GenBank/DDBJ whole genome shotgun (WGS) entry which is preliminary data.</text>
</comment>
<feature type="region of interest" description="Disordered" evidence="1">
    <location>
        <begin position="874"/>
        <end position="898"/>
    </location>
</feature>
<protein>
    <recommendedName>
        <fullName evidence="4">Heterokaryon incompatibility domain-containing protein</fullName>
    </recommendedName>
</protein>
<proteinExistence type="predicted"/>
<dbReference type="Proteomes" id="UP000251714">
    <property type="component" value="Unassembled WGS sequence"/>
</dbReference>
<evidence type="ECO:0008006" key="4">
    <source>
        <dbReference type="Google" id="ProtNLM"/>
    </source>
</evidence>
<name>A0A365MMQ9_GIBIN</name>
<organism evidence="2 3">
    <name type="scientific">Gibberella intermedia</name>
    <name type="common">Bulb rot disease fungus</name>
    <name type="synonym">Fusarium proliferatum</name>
    <dbReference type="NCBI Taxonomy" id="948311"/>
    <lineage>
        <taxon>Eukaryota</taxon>
        <taxon>Fungi</taxon>
        <taxon>Dikarya</taxon>
        <taxon>Ascomycota</taxon>
        <taxon>Pezizomycotina</taxon>
        <taxon>Sordariomycetes</taxon>
        <taxon>Hypocreomycetidae</taxon>
        <taxon>Hypocreales</taxon>
        <taxon>Nectriaceae</taxon>
        <taxon>Fusarium</taxon>
        <taxon>Fusarium fujikuroi species complex</taxon>
    </lineage>
</organism>
<accession>A0A365MMQ9</accession>
<evidence type="ECO:0000256" key="1">
    <source>
        <dbReference type="SAM" id="MobiDB-lite"/>
    </source>
</evidence>
<evidence type="ECO:0000313" key="2">
    <source>
        <dbReference type="EMBL" id="RBA09806.1"/>
    </source>
</evidence>
<reference evidence="2 3" key="1">
    <citation type="submission" date="2017-12" db="EMBL/GenBank/DDBJ databases">
        <title>Genome sequence of the mycotoxigenic crop pathogen Fusarium proliferatum, strain ITEM 2341 from Date Palm.</title>
        <authorList>
            <person name="Almiman B.F."/>
            <person name="Shittu T.A."/>
            <person name="Muthumeenakshi S."/>
            <person name="Baroncelli R."/>
            <person name="Sreenivasaprasada S."/>
        </authorList>
    </citation>
    <scope>NUCLEOTIDE SEQUENCE [LARGE SCALE GENOMIC DNA]</scope>
    <source>
        <strain evidence="2 3">ITEM 2341</strain>
    </source>
</reference>
<sequence length="920" mass="104546">MQHLRHVYDSKWLRTVTVGYFDTLEHCCTTKHPWTYDNFVSFPKQHGYWIDENYRVYQSGKKSSCAILDRPAFDQAWLFFQLIYCVVRNQEEPFLAHQKLVSEGKLDTTKLPGALNKWDKHMQHLHKTDPGAAVMRFLEANQILELAKQVVLANLAENSPSMLVPQPTKRYEKGNRATELYDERNLCIMILGETLSAVLTKMMRACNINLPGWELDDGGGWGPPAYVSRMMFEHGWCPRSQATVKGQLGRNATLLYVTLLAHEDNRHNRHHWKRCTSKRCEFVEASDNPSDDSGDLVREYRPSHSLACGATDSEDAKDCGMIGPNENDILDVLERSNHPRTGIFPLIRIWEDKETKNLEIKVEEWKAGTAFATVSHVWSQGLGNRNKREIHVCQLRAIKNLLQQVFGEKESYLFWLDTFAIPQRGTGDTRHAQLKRKAIGLIHHIFSNAQHCIILDRYLMMYGKAYDYNCRTVGAEILASGWMMRLWTLQEAFVSDQLHLALGGHDVYNKKPPNLDTFWAETSGQEVLRSSMTEIMRSKVELNLMRTGPRKTLMEKSTSERALLIASAWRAVRYRTTRNPGEETLALSSLLNIPIPQDDESSVLSIAREKDRERLMERFWETVGKDDAFGKAIPPGIIFLPGKRLSSEGFRWAPFTWMSGEVEAYPFPLDNPKHATKLISKGLVVQFPGFCLYPTRDKLCDIIRTSKRSSFKFSVGRGLDEWYQVSAARKRSQLNGISAPLDNGNHDLNHIAVELRKDIDSGKPLKIGIILSRPRPVEVQGEIGLLVKICDSEGRCPLSGRDRSLLTCKIIRRIEVSRLAIGASDIPPWETGPQEAPGYDPILSRYERFRREKVAGVQLDDAQSWCVDGFSRKAPATGGLKRSQTDVSTPRQPGGFLSNLNLSKLKRAMTSSSRLESSDL</sequence>
<dbReference type="PANTHER" id="PTHR39596:SF3">
    <property type="entry name" value="HETEROKARYON INCOMPATIBILITY DOMAIN-CONTAINING PROTEIN"/>
    <property type="match status" value="1"/>
</dbReference>
<dbReference type="PANTHER" id="PTHR39596">
    <property type="match status" value="1"/>
</dbReference>
<dbReference type="EMBL" id="PKMI01000072">
    <property type="protein sequence ID" value="RBA09806.1"/>
    <property type="molecule type" value="Genomic_DNA"/>
</dbReference>
<dbReference type="AlphaFoldDB" id="A0A365MMQ9"/>
<gene>
    <name evidence="2" type="ORF">FPRO05_05742</name>
</gene>